<evidence type="ECO:0000313" key="1">
    <source>
        <dbReference type="EMBL" id="QDE29629.1"/>
    </source>
</evidence>
<proteinExistence type="predicted"/>
<keyword evidence="2" id="KW-1185">Reference proteome</keyword>
<accession>A0A4Y5YAL0</accession>
<gene>
    <name evidence="1" type="ORF">FH971_00805</name>
</gene>
<organism evidence="1 2">
    <name type="scientific">Shewanella polaris</name>
    <dbReference type="NCBI Taxonomy" id="2588449"/>
    <lineage>
        <taxon>Bacteria</taxon>
        <taxon>Pseudomonadati</taxon>
        <taxon>Pseudomonadota</taxon>
        <taxon>Gammaproteobacteria</taxon>
        <taxon>Alteromonadales</taxon>
        <taxon>Shewanellaceae</taxon>
        <taxon>Shewanella</taxon>
    </lineage>
</organism>
<dbReference type="AlphaFoldDB" id="A0A4Y5YAL0"/>
<dbReference type="RefSeq" id="WP_140232988.1">
    <property type="nucleotide sequence ID" value="NZ_CP041036.1"/>
</dbReference>
<dbReference type="KEGG" id="spol:FH971_00805"/>
<dbReference type="Proteomes" id="UP000319809">
    <property type="component" value="Chromosome"/>
</dbReference>
<name>A0A4Y5YAL0_9GAMM</name>
<sequence length="241" mass="25586">MSLVNNLDTTTSNVNNVISQSQPAVDSSNEQNSFGTILESLSSGADTISTSLTSLTNFDILPIDSFQSKLLLETGLSDANLLSLNVSDDMISQMQQELLSSLQTSMIKNTAVMSPSSTTESAESSEGITTTPLVDGISDSSVLDDIYTFTFGEDGLDQNDFFDSINVLNHIPIVSDIYQISTDTDISPVSKLVGSMLYSGAIGVGVTAVEMGLNYLTGYNTKDIVADTGLLLSLTDEQDDS</sequence>
<reference evidence="1 2" key="1">
    <citation type="submission" date="2019-06" db="EMBL/GenBank/DDBJ databases">
        <title>The genome of Shewanella sp. SM1901.</title>
        <authorList>
            <person name="Cha Q."/>
        </authorList>
    </citation>
    <scope>NUCLEOTIDE SEQUENCE [LARGE SCALE GENOMIC DNA]</scope>
    <source>
        <strain evidence="1 2">SM1901</strain>
    </source>
</reference>
<evidence type="ECO:0000313" key="2">
    <source>
        <dbReference type="Proteomes" id="UP000319809"/>
    </source>
</evidence>
<dbReference type="EMBL" id="CP041036">
    <property type="protein sequence ID" value="QDE29629.1"/>
    <property type="molecule type" value="Genomic_DNA"/>
</dbReference>
<protein>
    <submittedName>
        <fullName evidence="1">Uncharacterized protein</fullName>
    </submittedName>
</protein>